<accession>A0AAV7JSU6</accession>
<reference evidence="1 2" key="1">
    <citation type="journal article" date="2023" name="BMC Biol.">
        <title>The compact genome of the sponge Oopsacas minuta (Hexactinellida) is lacking key metazoan core genes.</title>
        <authorList>
            <person name="Santini S."/>
            <person name="Schenkelaars Q."/>
            <person name="Jourda C."/>
            <person name="Duchesne M."/>
            <person name="Belahbib H."/>
            <person name="Rocher C."/>
            <person name="Selva M."/>
            <person name="Riesgo A."/>
            <person name="Vervoort M."/>
            <person name="Leys S.P."/>
            <person name="Kodjabachian L."/>
            <person name="Le Bivic A."/>
            <person name="Borchiellini C."/>
            <person name="Claverie J.M."/>
            <person name="Renard E."/>
        </authorList>
    </citation>
    <scope>NUCLEOTIDE SEQUENCE [LARGE SCALE GENOMIC DNA]</scope>
    <source>
        <strain evidence="1">SPO-2</strain>
    </source>
</reference>
<keyword evidence="2" id="KW-1185">Reference proteome</keyword>
<protein>
    <submittedName>
        <fullName evidence="1">Uncharacterized protein</fullName>
    </submittedName>
</protein>
<name>A0AAV7JSU6_9METZ</name>
<dbReference type="AlphaFoldDB" id="A0AAV7JSU6"/>
<evidence type="ECO:0000313" key="2">
    <source>
        <dbReference type="Proteomes" id="UP001165289"/>
    </source>
</evidence>
<dbReference type="EMBL" id="JAKMXF010000302">
    <property type="protein sequence ID" value="KAI6651810.1"/>
    <property type="molecule type" value="Genomic_DNA"/>
</dbReference>
<dbReference type="Proteomes" id="UP001165289">
    <property type="component" value="Unassembled WGS sequence"/>
</dbReference>
<gene>
    <name evidence="1" type="ORF">LOD99_5057</name>
</gene>
<evidence type="ECO:0000313" key="1">
    <source>
        <dbReference type="EMBL" id="KAI6651810.1"/>
    </source>
</evidence>
<sequence>METAKEAFILLVPNCFVLGERECISFHEQEEVERLFTRLVIKVIEMANHWSKELPDEWRSLLHSDNAWEMAKVFICWKYFIDDDVFLHFDIPMVQ</sequence>
<proteinExistence type="predicted"/>
<organism evidence="1 2">
    <name type="scientific">Oopsacas minuta</name>
    <dbReference type="NCBI Taxonomy" id="111878"/>
    <lineage>
        <taxon>Eukaryota</taxon>
        <taxon>Metazoa</taxon>
        <taxon>Porifera</taxon>
        <taxon>Hexactinellida</taxon>
        <taxon>Hexasterophora</taxon>
        <taxon>Lyssacinosida</taxon>
        <taxon>Leucopsacidae</taxon>
        <taxon>Oopsacas</taxon>
    </lineage>
</organism>
<comment type="caution">
    <text evidence="1">The sequence shown here is derived from an EMBL/GenBank/DDBJ whole genome shotgun (WGS) entry which is preliminary data.</text>
</comment>